<protein>
    <submittedName>
        <fullName evidence="1">Uncharacterized protein</fullName>
    </submittedName>
</protein>
<organism evidence="1 2">
    <name type="scientific">Micromonospora fiedleri</name>
    <dbReference type="NCBI Taxonomy" id="1157498"/>
    <lineage>
        <taxon>Bacteria</taxon>
        <taxon>Bacillati</taxon>
        <taxon>Actinomycetota</taxon>
        <taxon>Actinomycetes</taxon>
        <taxon>Micromonosporales</taxon>
        <taxon>Micromonosporaceae</taxon>
        <taxon>Micromonospora</taxon>
    </lineage>
</organism>
<dbReference type="Proteomes" id="UP000661193">
    <property type="component" value="Unassembled WGS sequence"/>
</dbReference>
<accession>A0ABS1UG85</accession>
<name>A0ABS1UG85_9ACTN</name>
<evidence type="ECO:0000313" key="2">
    <source>
        <dbReference type="Proteomes" id="UP000661193"/>
    </source>
</evidence>
<proteinExistence type="predicted"/>
<comment type="caution">
    <text evidence="1">The sequence shown here is derived from an EMBL/GenBank/DDBJ whole genome shotgun (WGS) entry which is preliminary data.</text>
</comment>
<dbReference type="RefSeq" id="WP_203220343.1">
    <property type="nucleotide sequence ID" value="NZ_JAETXL010000002.1"/>
</dbReference>
<keyword evidence="2" id="KW-1185">Reference proteome</keyword>
<evidence type="ECO:0000313" key="1">
    <source>
        <dbReference type="EMBL" id="MBL6275353.1"/>
    </source>
</evidence>
<gene>
    <name evidence="1" type="ORF">JMF97_04160</name>
</gene>
<reference evidence="1 2" key="1">
    <citation type="submission" date="2021-01" db="EMBL/GenBank/DDBJ databases">
        <title>Genome sequencing of Micromonospora fiedleri MG-37.</title>
        <authorList>
            <person name="Moreland P.E.J."/>
            <person name="Stach J.E.M."/>
        </authorList>
    </citation>
    <scope>NUCLEOTIDE SEQUENCE [LARGE SCALE GENOMIC DNA]</scope>
    <source>
        <strain evidence="1 2">MG-37</strain>
    </source>
</reference>
<sequence length="193" mass="21643">MSAESTSPMSNFVYSFAAARVLLQRAHEHGFLIEGMVLYVSLIDGLLRLAIILDKQLAGDAVTVGEYMEQVPGGAKLSERAIYQEARRRGIIDEPLMNEVVDLYEHRNAIVHRFFLTRLQYADLGPHLVRYEMVYDQCSAIVAELEDRQVREGKGMTVADGSQADRRVVLVEVLGKLGFNPDLSERDPTTRSS</sequence>
<dbReference type="EMBL" id="JAETXL010000002">
    <property type="protein sequence ID" value="MBL6275353.1"/>
    <property type="molecule type" value="Genomic_DNA"/>
</dbReference>